<evidence type="ECO:0000256" key="3">
    <source>
        <dbReference type="ARBA" id="ARBA00022833"/>
    </source>
</evidence>
<organism evidence="6 7">
    <name type="scientific">Mycetomoellerius zeteki</name>
    <dbReference type="NCBI Taxonomy" id="64791"/>
    <lineage>
        <taxon>Eukaryota</taxon>
        <taxon>Metazoa</taxon>
        <taxon>Ecdysozoa</taxon>
        <taxon>Arthropoda</taxon>
        <taxon>Hexapoda</taxon>
        <taxon>Insecta</taxon>
        <taxon>Pterygota</taxon>
        <taxon>Neoptera</taxon>
        <taxon>Endopterygota</taxon>
        <taxon>Hymenoptera</taxon>
        <taxon>Apocrita</taxon>
        <taxon>Aculeata</taxon>
        <taxon>Formicoidea</taxon>
        <taxon>Formicidae</taxon>
        <taxon>Myrmicinae</taxon>
        <taxon>Mycetomoellerius</taxon>
    </lineage>
</organism>
<name>A0A151XA59_9HYME</name>
<evidence type="ECO:0000256" key="2">
    <source>
        <dbReference type="ARBA" id="ARBA00022771"/>
    </source>
</evidence>
<evidence type="ECO:0000256" key="1">
    <source>
        <dbReference type="ARBA" id="ARBA00022723"/>
    </source>
</evidence>
<evidence type="ECO:0000259" key="5">
    <source>
        <dbReference type="PROSITE" id="PS50808"/>
    </source>
</evidence>
<dbReference type="PROSITE" id="PS50808">
    <property type="entry name" value="ZF_BED"/>
    <property type="match status" value="1"/>
</dbReference>
<dbReference type="GO" id="GO:0003677">
    <property type="term" value="F:DNA binding"/>
    <property type="evidence" value="ECO:0007669"/>
    <property type="project" value="InterPro"/>
</dbReference>
<sequence>MANQEIEDNKIPVCRWMRRHYIEGAKFIAICSHCQIVIYYRNAYSILHHHLMEEHSEKLTEEQKIENKIHWTWDYFIPKANQKAICNLCSKIIKYHGNSYSLLINHLRRHRDK</sequence>
<dbReference type="SMART" id="SM00614">
    <property type="entry name" value="ZnF_BED"/>
    <property type="match status" value="1"/>
</dbReference>
<evidence type="ECO:0000313" key="7">
    <source>
        <dbReference type="Proteomes" id="UP000075809"/>
    </source>
</evidence>
<proteinExistence type="predicted"/>
<dbReference type="EMBL" id="KQ982351">
    <property type="protein sequence ID" value="KYQ57261.1"/>
    <property type="molecule type" value="Genomic_DNA"/>
</dbReference>
<dbReference type="InterPro" id="IPR003656">
    <property type="entry name" value="Znf_BED"/>
</dbReference>
<reference evidence="6 7" key="1">
    <citation type="submission" date="2015-09" db="EMBL/GenBank/DDBJ databases">
        <title>Trachymyrmex zeteki WGS genome.</title>
        <authorList>
            <person name="Nygaard S."/>
            <person name="Hu H."/>
            <person name="Boomsma J."/>
            <person name="Zhang G."/>
        </authorList>
    </citation>
    <scope>NUCLEOTIDE SEQUENCE [LARGE SCALE GENOMIC DNA]</scope>
    <source>
        <strain evidence="6">Tzet28-1</strain>
        <tissue evidence="6">Whole body</tissue>
    </source>
</reference>
<keyword evidence="2 4" id="KW-0863">Zinc-finger</keyword>
<evidence type="ECO:0000313" key="6">
    <source>
        <dbReference type="EMBL" id="KYQ57261.1"/>
    </source>
</evidence>
<keyword evidence="1" id="KW-0479">Metal-binding</keyword>
<dbReference type="SUPFAM" id="SSF57667">
    <property type="entry name" value="beta-beta-alpha zinc fingers"/>
    <property type="match status" value="1"/>
</dbReference>
<feature type="domain" description="BED-type" evidence="5">
    <location>
        <begin position="67"/>
        <end position="113"/>
    </location>
</feature>
<accession>A0A151XA59</accession>
<dbReference type="Pfam" id="PF02892">
    <property type="entry name" value="zf-BED"/>
    <property type="match status" value="1"/>
</dbReference>
<evidence type="ECO:0000256" key="4">
    <source>
        <dbReference type="PROSITE-ProRule" id="PRU00027"/>
    </source>
</evidence>
<protein>
    <recommendedName>
        <fullName evidence="5">BED-type domain-containing protein</fullName>
    </recommendedName>
</protein>
<dbReference type="AlphaFoldDB" id="A0A151XA59"/>
<gene>
    <name evidence="6" type="ORF">ALC60_03783</name>
</gene>
<dbReference type="GO" id="GO:0008270">
    <property type="term" value="F:zinc ion binding"/>
    <property type="evidence" value="ECO:0007669"/>
    <property type="project" value="UniProtKB-KW"/>
</dbReference>
<dbReference type="Proteomes" id="UP000075809">
    <property type="component" value="Unassembled WGS sequence"/>
</dbReference>
<keyword evidence="3" id="KW-0862">Zinc</keyword>
<dbReference type="InterPro" id="IPR036236">
    <property type="entry name" value="Znf_C2H2_sf"/>
</dbReference>
<keyword evidence="7" id="KW-1185">Reference proteome</keyword>